<protein>
    <recommendedName>
        <fullName evidence="1">F-box domain-containing protein</fullName>
    </recommendedName>
</protein>
<dbReference type="PANTHER" id="PTHR31672:SF13">
    <property type="entry name" value="F-BOX PROTEIN CPR30-LIKE"/>
    <property type="match status" value="1"/>
</dbReference>
<dbReference type="InterPro" id="IPR017451">
    <property type="entry name" value="F-box-assoc_interact_dom"/>
</dbReference>
<gene>
    <name evidence="2" type="ORF">CEPIT_LOCUS13557</name>
</gene>
<evidence type="ECO:0000259" key="1">
    <source>
        <dbReference type="PROSITE" id="PS50181"/>
    </source>
</evidence>
<reference evidence="2" key="1">
    <citation type="submission" date="2022-07" db="EMBL/GenBank/DDBJ databases">
        <authorList>
            <person name="Macas J."/>
            <person name="Novak P."/>
            <person name="Neumann P."/>
        </authorList>
    </citation>
    <scope>NUCLEOTIDE SEQUENCE</scope>
</reference>
<name>A0AAV0DC06_9ASTE</name>
<evidence type="ECO:0000313" key="3">
    <source>
        <dbReference type="Proteomes" id="UP001152523"/>
    </source>
</evidence>
<dbReference type="Pfam" id="PF12937">
    <property type="entry name" value="F-box-like"/>
    <property type="match status" value="1"/>
</dbReference>
<keyword evidence="3" id="KW-1185">Reference proteome</keyword>
<feature type="domain" description="F-box" evidence="1">
    <location>
        <begin position="7"/>
        <end position="55"/>
    </location>
</feature>
<dbReference type="InterPro" id="IPR006527">
    <property type="entry name" value="F-box-assoc_dom_typ1"/>
</dbReference>
<sequence>MEDAIRKDPVLMLPRELSRHIFSFLPVKCLFRCMPVSKQWHAFLNEIRNSHNGKLQLLVISSRRDYYGKKKYRVRSINPDLSLQWVSSSLFTINGQDLRFFEVEFPPRIMDSCKELVLVSTGTKIVVWNPLTKWFRIVFDPYNNEVCSAQDCVEVVGSICYDVSIKDYKIVLVLRRFANHRHFVFTTRCVSFACFKSNTWKNLAFPSGVHSSRSSVNFRNTFHWSLCHDVHIRSSPFRNIPIGRNNKIAYFDPVNDVFKILPSPEPCHREEDDWIVGMGIVNDCLCLARLDSETRTVQILAMKEYGNGESWFRAFDISLSKFGCDAEDLYTFNFFSLEKNGKVFMKYGHKRRTLVYDPVKEDVFTVESLLPDSETNLSMCFYAQSCASHMTN</sequence>
<dbReference type="InterPro" id="IPR001810">
    <property type="entry name" value="F-box_dom"/>
</dbReference>
<evidence type="ECO:0000313" key="2">
    <source>
        <dbReference type="EMBL" id="CAH9095959.1"/>
    </source>
</evidence>
<proteinExistence type="predicted"/>
<dbReference type="InterPro" id="IPR050796">
    <property type="entry name" value="SCF_F-box_component"/>
</dbReference>
<comment type="caution">
    <text evidence="2">The sequence shown here is derived from an EMBL/GenBank/DDBJ whole genome shotgun (WGS) entry which is preliminary data.</text>
</comment>
<dbReference type="SUPFAM" id="SSF81383">
    <property type="entry name" value="F-box domain"/>
    <property type="match status" value="1"/>
</dbReference>
<organism evidence="2 3">
    <name type="scientific">Cuscuta epithymum</name>
    <dbReference type="NCBI Taxonomy" id="186058"/>
    <lineage>
        <taxon>Eukaryota</taxon>
        <taxon>Viridiplantae</taxon>
        <taxon>Streptophyta</taxon>
        <taxon>Embryophyta</taxon>
        <taxon>Tracheophyta</taxon>
        <taxon>Spermatophyta</taxon>
        <taxon>Magnoliopsida</taxon>
        <taxon>eudicotyledons</taxon>
        <taxon>Gunneridae</taxon>
        <taxon>Pentapetalae</taxon>
        <taxon>asterids</taxon>
        <taxon>lamiids</taxon>
        <taxon>Solanales</taxon>
        <taxon>Convolvulaceae</taxon>
        <taxon>Cuscuteae</taxon>
        <taxon>Cuscuta</taxon>
        <taxon>Cuscuta subgen. Cuscuta</taxon>
    </lineage>
</organism>
<dbReference type="PROSITE" id="PS50181">
    <property type="entry name" value="FBOX"/>
    <property type="match status" value="1"/>
</dbReference>
<dbReference type="Proteomes" id="UP001152523">
    <property type="component" value="Unassembled WGS sequence"/>
</dbReference>
<dbReference type="EMBL" id="CAMAPF010000085">
    <property type="protein sequence ID" value="CAH9095959.1"/>
    <property type="molecule type" value="Genomic_DNA"/>
</dbReference>
<dbReference type="SMART" id="SM00256">
    <property type="entry name" value="FBOX"/>
    <property type="match status" value="1"/>
</dbReference>
<accession>A0AAV0DC06</accession>
<dbReference type="PANTHER" id="PTHR31672">
    <property type="entry name" value="BNACNNG10540D PROTEIN"/>
    <property type="match status" value="1"/>
</dbReference>
<dbReference type="InterPro" id="IPR036047">
    <property type="entry name" value="F-box-like_dom_sf"/>
</dbReference>
<dbReference type="Pfam" id="PF07734">
    <property type="entry name" value="FBA_1"/>
    <property type="match status" value="1"/>
</dbReference>
<dbReference type="AlphaFoldDB" id="A0AAV0DC06"/>
<dbReference type="Gene3D" id="1.20.1280.50">
    <property type="match status" value="1"/>
</dbReference>
<dbReference type="NCBIfam" id="TIGR01640">
    <property type="entry name" value="F_box_assoc_1"/>
    <property type="match status" value="1"/>
</dbReference>